<organism evidence="2 3">
    <name type="scientific">Sinobacterium norvegicum</name>
    <dbReference type="NCBI Taxonomy" id="1641715"/>
    <lineage>
        <taxon>Bacteria</taxon>
        <taxon>Pseudomonadati</taxon>
        <taxon>Pseudomonadota</taxon>
        <taxon>Gammaproteobacteria</taxon>
        <taxon>Cellvibrionales</taxon>
        <taxon>Spongiibacteraceae</taxon>
        <taxon>Sinobacterium</taxon>
    </lineage>
</organism>
<evidence type="ECO:0000313" key="2">
    <source>
        <dbReference type="EMBL" id="CAH0991699.1"/>
    </source>
</evidence>
<evidence type="ECO:0008006" key="4">
    <source>
        <dbReference type="Google" id="ProtNLM"/>
    </source>
</evidence>
<dbReference type="Pfam" id="PF05359">
    <property type="entry name" value="DUF748"/>
    <property type="match status" value="1"/>
</dbReference>
<dbReference type="RefSeq" id="WP_237444400.1">
    <property type="nucleotide sequence ID" value="NZ_CAKLPX010000002.1"/>
</dbReference>
<accession>A0ABM9AFG1</accession>
<evidence type="ECO:0000256" key="1">
    <source>
        <dbReference type="SAM" id="Phobius"/>
    </source>
</evidence>
<dbReference type="InterPro" id="IPR008023">
    <property type="entry name" value="DUF748"/>
</dbReference>
<name>A0ABM9AFG1_9GAMM</name>
<dbReference type="InterPro" id="IPR036737">
    <property type="entry name" value="OmpA-like_sf"/>
</dbReference>
<reference evidence="2" key="1">
    <citation type="submission" date="2021-12" db="EMBL/GenBank/DDBJ databases">
        <authorList>
            <person name="Rodrigo-Torres L."/>
            <person name="Arahal R. D."/>
            <person name="Lucena T."/>
        </authorList>
    </citation>
    <scope>NUCLEOTIDE SEQUENCE</scope>
    <source>
        <strain evidence="2">CECT 8267</strain>
    </source>
</reference>
<keyword evidence="1" id="KW-0812">Transmembrane</keyword>
<dbReference type="PANTHER" id="PTHR30441">
    <property type="entry name" value="DUF748 DOMAIN-CONTAINING PROTEIN"/>
    <property type="match status" value="1"/>
</dbReference>
<keyword evidence="1" id="KW-1133">Transmembrane helix</keyword>
<evidence type="ECO:0000313" key="3">
    <source>
        <dbReference type="Proteomes" id="UP000838100"/>
    </source>
</evidence>
<protein>
    <recommendedName>
        <fullName evidence="4">DUF748 domain-containing protein</fullName>
    </recommendedName>
</protein>
<dbReference type="PANTHER" id="PTHR30441:SF8">
    <property type="entry name" value="DUF748 DOMAIN-CONTAINING PROTEIN"/>
    <property type="match status" value="1"/>
</dbReference>
<dbReference type="Gene3D" id="3.30.1330.60">
    <property type="entry name" value="OmpA-like domain"/>
    <property type="match status" value="1"/>
</dbReference>
<dbReference type="EMBL" id="CAKLPX010000002">
    <property type="protein sequence ID" value="CAH0991699.1"/>
    <property type="molecule type" value="Genomic_DNA"/>
</dbReference>
<proteinExistence type="predicted"/>
<gene>
    <name evidence="2" type="ORF">SIN8267_01813</name>
</gene>
<keyword evidence="1" id="KW-0472">Membrane</keyword>
<dbReference type="Proteomes" id="UP000838100">
    <property type="component" value="Unassembled WGS sequence"/>
</dbReference>
<dbReference type="InterPro" id="IPR052894">
    <property type="entry name" value="AsmA-related"/>
</dbReference>
<comment type="caution">
    <text evidence="2">The sequence shown here is derived from an EMBL/GenBank/DDBJ whole genome shotgun (WGS) entry which is preliminary data.</text>
</comment>
<keyword evidence="3" id="KW-1185">Reference proteome</keyword>
<sequence length="973" mass="108279">MGLIENSLSVRIAGVSIKFFVISFLLYTVISFFAVPLLVKQQLEQHITATERTVDVGHIRYNPLALSLDIHQLNIYDRRQQPQIGFERLYINFQSSSLLWLTFVFDKVLLDGFYNHYSIHQDGSSNIDDLLALLDTPAAQPNQQEDAETAIPRVLIRQLELGNIAVSYRDEHRQPTFFKSFGPIDLSLQHFNTFPSDESPYRLAAQTKGGESLDWQGSVSIVPLASSGSLKIGGVQLRDGWDFMQQQLQFEVTRGTARFKADYQFDDNLLINNGFFIIDDLAIVDKKTQSPALSFKQFGVNNMALDLNQQRLDIASVNSHQGAINETIDRQQQSYLQQLFTLISDTNEEQPDSGQPATPWQVNIGDFAFDDYHISLIEQTSGTDILLELSPLSLHANNFDLTKFQLESIELKSLLAVNKRADKSALTLATPLLQLSPLNSVWHFEISELPLDIAQPFIAPVANLELLSGLLHSNIDLSLNESDQQLNIVVDGSADIHNFMVKDTVKHKEFVSWDLLTVDQFNLDLSNNALTVNNVDTDGFFARIIINKDGTTNIQDSIKHSAAGNTADSHNDQPADPMAIEINSIRFANAQSRFADLSLSRRFAMTIAELNGSIDNISSTPGSLAKVNIQGSVNKYAPVILAGVVNPFDAESHTNLSLDFNGLELTNLTPYADAYAGYVIDKGKLTVNLDYKLEDNHIVGDNHFFLDQLTLGEKTESSTATTLPIALGIALLKDGNGEIDVDLAVEGNLDDPEFDYGTLVWDSLLTFMTKVVSSPFSMLSGLVDSEQPLNQIPFDFGTADLGNQNNATLNSLAEALKQRPQLDIEIRSNANSRGDTTALALQQLEPLLADIQPDDEYAVSPFWQQAYPYFEQQSGQDIDDIRNQMTDQAEQNGTPPNEAAIDQQVHQHIEQYLVEQQQIDTHTLNQLALQRSNNIRLALIDYGIEHDRIFVLDSTTTADLAEQSITELKLNAK</sequence>
<feature type="transmembrane region" description="Helical" evidence="1">
    <location>
        <begin position="12"/>
        <end position="39"/>
    </location>
</feature>